<evidence type="ECO:0000259" key="5">
    <source>
        <dbReference type="PROSITE" id="PS50977"/>
    </source>
</evidence>
<dbReference type="InterPro" id="IPR036271">
    <property type="entry name" value="Tet_transcr_reg_TetR-rel_C_sf"/>
</dbReference>
<dbReference type="RefSeq" id="WP_106248187.1">
    <property type="nucleotide sequence ID" value="NZ_PVZC01000005.1"/>
</dbReference>
<dbReference type="EMBL" id="PVZC01000005">
    <property type="protein sequence ID" value="PRX98120.1"/>
    <property type="molecule type" value="Genomic_DNA"/>
</dbReference>
<name>A0A2T0Q323_9ACTN</name>
<evidence type="ECO:0000313" key="7">
    <source>
        <dbReference type="Proteomes" id="UP000237846"/>
    </source>
</evidence>
<feature type="domain" description="HTH tetR-type" evidence="5">
    <location>
        <begin position="69"/>
        <end position="129"/>
    </location>
</feature>
<keyword evidence="3" id="KW-0804">Transcription</keyword>
<feature type="DNA-binding region" description="H-T-H motif" evidence="4">
    <location>
        <begin position="92"/>
        <end position="111"/>
    </location>
</feature>
<dbReference type="Gene3D" id="1.10.357.10">
    <property type="entry name" value="Tetracycline Repressor, domain 2"/>
    <property type="match status" value="1"/>
</dbReference>
<organism evidence="6 7">
    <name type="scientific">Allonocardiopsis opalescens</name>
    <dbReference type="NCBI Taxonomy" id="1144618"/>
    <lineage>
        <taxon>Bacteria</taxon>
        <taxon>Bacillati</taxon>
        <taxon>Actinomycetota</taxon>
        <taxon>Actinomycetes</taxon>
        <taxon>Streptosporangiales</taxon>
        <taxon>Allonocardiopsis</taxon>
    </lineage>
</organism>
<evidence type="ECO:0000256" key="1">
    <source>
        <dbReference type="ARBA" id="ARBA00023015"/>
    </source>
</evidence>
<dbReference type="PANTHER" id="PTHR30055">
    <property type="entry name" value="HTH-TYPE TRANSCRIPTIONAL REGULATOR RUTR"/>
    <property type="match status" value="1"/>
</dbReference>
<proteinExistence type="predicted"/>
<gene>
    <name evidence="6" type="ORF">CLV72_105473</name>
</gene>
<dbReference type="SUPFAM" id="SSF48498">
    <property type="entry name" value="Tetracyclin repressor-like, C-terminal domain"/>
    <property type="match status" value="1"/>
</dbReference>
<dbReference type="GO" id="GO:0000976">
    <property type="term" value="F:transcription cis-regulatory region binding"/>
    <property type="evidence" value="ECO:0007669"/>
    <property type="project" value="TreeGrafter"/>
</dbReference>
<dbReference type="PROSITE" id="PS50977">
    <property type="entry name" value="HTH_TETR_2"/>
    <property type="match status" value="1"/>
</dbReference>
<dbReference type="GO" id="GO:0003700">
    <property type="term" value="F:DNA-binding transcription factor activity"/>
    <property type="evidence" value="ECO:0007669"/>
    <property type="project" value="TreeGrafter"/>
</dbReference>
<keyword evidence="1" id="KW-0805">Transcription regulation</keyword>
<dbReference type="InterPro" id="IPR050109">
    <property type="entry name" value="HTH-type_TetR-like_transc_reg"/>
</dbReference>
<keyword evidence="7" id="KW-1185">Reference proteome</keyword>
<dbReference type="AlphaFoldDB" id="A0A2T0Q323"/>
<comment type="caution">
    <text evidence="6">The sequence shown here is derived from an EMBL/GenBank/DDBJ whole genome shotgun (WGS) entry which is preliminary data.</text>
</comment>
<dbReference type="OrthoDB" id="3467435at2"/>
<keyword evidence="2 4" id="KW-0238">DNA-binding</keyword>
<dbReference type="SUPFAM" id="SSF46689">
    <property type="entry name" value="Homeodomain-like"/>
    <property type="match status" value="1"/>
</dbReference>
<sequence>MTADVPTELVEAALAAARERGSDVAEVPVTAIAAAAGLSRSTLLRRLGGSRAPLDAAVRRAGVDPGGRPPVRERAMAAAARLIGERGIGALTLDAVAEAAECSLPTLHTVFAGRDGLLRAMFERHGPVLDLERLAADPPERIEDTVEQLYRALVVLFEHEPRVLPAIFADVFSRPDGPGARVLRENLPRMLGSLGPLLAAQVAAGRLRPWPIPLLIQQLLGPLAIHMLLRPTIEPVLGDALPPVEDTVQIFADAFLRAAALPGPAEDGGR</sequence>
<reference evidence="6 7" key="1">
    <citation type="submission" date="2018-03" db="EMBL/GenBank/DDBJ databases">
        <title>Genomic Encyclopedia of Archaeal and Bacterial Type Strains, Phase II (KMG-II): from individual species to whole genera.</title>
        <authorList>
            <person name="Goeker M."/>
        </authorList>
    </citation>
    <scope>NUCLEOTIDE SEQUENCE [LARGE SCALE GENOMIC DNA]</scope>
    <source>
        <strain evidence="6 7">DSM 45601</strain>
    </source>
</reference>
<dbReference type="InterPro" id="IPR009057">
    <property type="entry name" value="Homeodomain-like_sf"/>
</dbReference>
<dbReference type="Pfam" id="PF00440">
    <property type="entry name" value="TetR_N"/>
    <property type="match status" value="1"/>
</dbReference>
<accession>A0A2T0Q323</accession>
<dbReference type="InterPro" id="IPR001647">
    <property type="entry name" value="HTH_TetR"/>
</dbReference>
<evidence type="ECO:0000256" key="3">
    <source>
        <dbReference type="ARBA" id="ARBA00023163"/>
    </source>
</evidence>
<evidence type="ECO:0000313" key="6">
    <source>
        <dbReference type="EMBL" id="PRX98120.1"/>
    </source>
</evidence>
<protein>
    <submittedName>
        <fullName evidence="6">TetR family transcriptional regulator</fullName>
    </submittedName>
</protein>
<evidence type="ECO:0000256" key="2">
    <source>
        <dbReference type="ARBA" id="ARBA00023125"/>
    </source>
</evidence>
<evidence type="ECO:0000256" key="4">
    <source>
        <dbReference type="PROSITE-ProRule" id="PRU00335"/>
    </source>
</evidence>
<dbReference type="PANTHER" id="PTHR30055:SF234">
    <property type="entry name" value="HTH-TYPE TRANSCRIPTIONAL REGULATOR BETI"/>
    <property type="match status" value="1"/>
</dbReference>
<dbReference type="Proteomes" id="UP000237846">
    <property type="component" value="Unassembled WGS sequence"/>
</dbReference>